<evidence type="ECO:0000256" key="1">
    <source>
        <dbReference type="ARBA" id="ARBA00022475"/>
    </source>
</evidence>
<dbReference type="PANTHER" id="PTHR48090:SF3">
    <property type="entry name" value="UNDECAPRENYL-PHOSPHATE 4-DEOXY-4-FORMAMIDO-L-ARABINOSE TRANSFERASE"/>
    <property type="match status" value="1"/>
</dbReference>
<dbReference type="Proteomes" id="UP000001497">
    <property type="component" value="Chromosome"/>
</dbReference>
<name>C9RJC8_FIBSS</name>
<dbReference type="Gene3D" id="3.90.550.10">
    <property type="entry name" value="Spore Coat Polysaccharide Biosynthesis Protein SpsA, Chain A"/>
    <property type="match status" value="1"/>
</dbReference>
<dbReference type="GO" id="GO:0005886">
    <property type="term" value="C:plasma membrane"/>
    <property type="evidence" value="ECO:0007669"/>
    <property type="project" value="TreeGrafter"/>
</dbReference>
<dbReference type="GO" id="GO:0099621">
    <property type="term" value="F:undecaprenyl-phosphate 4-deoxy-4-formamido-L-arabinose transferase activity"/>
    <property type="evidence" value="ECO:0007669"/>
    <property type="project" value="TreeGrafter"/>
</dbReference>
<dbReference type="CAZy" id="GT2">
    <property type="family name" value="Glycosyltransferase Family 2"/>
</dbReference>
<dbReference type="AlphaFoldDB" id="C9RJC8"/>
<dbReference type="RefSeq" id="WP_014546711.1">
    <property type="nucleotide sequence ID" value="NC_013410.1"/>
</dbReference>
<dbReference type="Pfam" id="PF00535">
    <property type="entry name" value="Glycos_transf_2"/>
    <property type="match status" value="1"/>
</dbReference>
<evidence type="ECO:0000256" key="5">
    <source>
        <dbReference type="ARBA" id="ARBA00022985"/>
    </source>
</evidence>
<dbReference type="KEGG" id="fsc:FSU_2586"/>
<keyword evidence="3 11" id="KW-0808">Transferase</keyword>
<evidence type="ECO:0000313" key="10">
    <source>
        <dbReference type="EMBL" id="ACX75645.1"/>
    </source>
</evidence>
<feature type="transmembrane region" description="Helical" evidence="8">
    <location>
        <begin position="228"/>
        <end position="249"/>
    </location>
</feature>
<dbReference type="STRING" id="59374.FSU_2586"/>
<dbReference type="SUPFAM" id="SSF53448">
    <property type="entry name" value="Nucleotide-diphospho-sugar transferases"/>
    <property type="match status" value="1"/>
</dbReference>
<gene>
    <name evidence="10" type="ordered locus">Fisuc_2058</name>
    <name evidence="11" type="ordered locus">FSU_2586</name>
</gene>
<feature type="transmembrane region" description="Helical" evidence="8">
    <location>
        <begin position="261"/>
        <end position="282"/>
    </location>
</feature>
<dbReference type="Proteomes" id="UP000000517">
    <property type="component" value="Chromosome"/>
</dbReference>
<dbReference type="InterPro" id="IPR001173">
    <property type="entry name" value="Glyco_trans_2-like"/>
</dbReference>
<dbReference type="KEGG" id="fsu:Fisuc_2058"/>
<accession>C9RJC8</accession>
<reference evidence="12" key="2">
    <citation type="submission" date="2010-08" db="EMBL/GenBank/DDBJ databases">
        <title>Complete sequence of Fibrobacter succinogenes subsp. succinogenes S85.</title>
        <authorList>
            <person name="Durkin A.S."/>
            <person name="Nelson K.E."/>
            <person name="Morrison M."/>
            <person name="Forsberg C.W."/>
            <person name="Wilson D.B."/>
            <person name="Russell J.B."/>
            <person name="Cann I.K.O."/>
            <person name="Mackie R.I."/>
            <person name="White B.A."/>
        </authorList>
    </citation>
    <scope>NUCLEOTIDE SEQUENCE [LARGE SCALE GENOMIC DNA]</scope>
    <source>
        <strain evidence="12">ATCC 19169 / S85</strain>
    </source>
</reference>
<evidence type="ECO:0000256" key="2">
    <source>
        <dbReference type="ARBA" id="ARBA00022676"/>
    </source>
</evidence>
<organism evidence="11 12">
    <name type="scientific">Fibrobacter succinogenes (strain ATCC 19169 / S85)</name>
    <dbReference type="NCBI Taxonomy" id="59374"/>
    <lineage>
        <taxon>Bacteria</taxon>
        <taxon>Pseudomonadati</taxon>
        <taxon>Fibrobacterota</taxon>
        <taxon>Fibrobacteria</taxon>
        <taxon>Fibrobacterales</taxon>
        <taxon>Fibrobacteraceae</taxon>
        <taxon>Fibrobacter</taxon>
    </lineage>
</organism>
<keyword evidence="13" id="KW-1185">Reference proteome</keyword>
<keyword evidence="5" id="KW-0448">Lipopolysaccharide biosynthesis</keyword>
<dbReference type="CDD" id="cd04187">
    <property type="entry name" value="DPM1_like_bac"/>
    <property type="match status" value="1"/>
</dbReference>
<sequence>MKLSFVIPCYRSENTISAVIQEIRETIATRPSTEYEIVLVNDCSPDNVWQVIKKLAAEDTHIKGICLAKNFGQHSALMAGYGQATGDYIISLDDDGQTPASESFKLVDKIEEGYDVVYGYYRHSAQHLFRRFGSWVNKKMAEAIIGQPKTLHTTSFFIMRKFIADEIVRYPHPFAYISGLVFRATKSLGNVEVEHRHRIEGESGYTLTGLIRLWINGFTAFSVKPLRAATFIGILCALVGFGAGLFVIYKKLMFPEVPVGYTSMLATILFTGGMIMLLLGLIGEYIGRIYISINQSPQYVVRERTF</sequence>
<reference evidence="10 13" key="1">
    <citation type="submission" date="2009-10" db="EMBL/GenBank/DDBJ databases">
        <title>Complete sequence of Fibrobacter succinogenes subsp. succinogenes S85.</title>
        <authorList>
            <consortium name="US DOE Joint Genome Institute"/>
            <person name="Lucas S."/>
            <person name="Copeland A."/>
            <person name="Lapidus A."/>
            <person name="Glavina del Rio T."/>
            <person name="Tice H."/>
            <person name="Bruce D."/>
            <person name="Goodwin L."/>
            <person name="Pitluck S."/>
            <person name="Chertkov O."/>
            <person name="Detter J.C."/>
            <person name="Han C."/>
            <person name="Tapia R."/>
            <person name="Larimer F."/>
            <person name="Land M."/>
            <person name="Hauser L."/>
            <person name="Kyrpides N."/>
            <person name="Mikhailova N."/>
            <person name="Weimer P.J."/>
            <person name="Stevenson D.M."/>
            <person name="Boyum J."/>
            <person name="Brumm P.I."/>
            <person name="Mead D."/>
        </authorList>
    </citation>
    <scope>NUCLEOTIDE SEQUENCE [LARGE SCALE GENOMIC DNA]</scope>
    <source>
        <strain evidence="13">ATCC 19169 / S85</strain>
        <strain evidence="10">S85</strain>
    </source>
</reference>
<dbReference type="EMBL" id="CP001792">
    <property type="protein sequence ID" value="ACX75645.1"/>
    <property type="molecule type" value="Genomic_DNA"/>
</dbReference>
<reference evidence="11" key="3">
    <citation type="submission" date="2010-08" db="EMBL/GenBank/DDBJ databases">
        <authorList>
            <person name="Durkin A.S."/>
            <person name="Nelson K.E."/>
            <person name="Morrison M."/>
            <person name="Forsberg C.W."/>
            <person name="Wilson D.B."/>
            <person name="Russell J.B."/>
            <person name="Cann I.K.O."/>
            <person name="Mackie R.I."/>
            <person name="White B.A."/>
        </authorList>
    </citation>
    <scope>NUCLEOTIDE SEQUENCE</scope>
    <source>
        <strain evidence="11">S85</strain>
    </source>
</reference>
<dbReference type="PANTHER" id="PTHR48090">
    <property type="entry name" value="UNDECAPRENYL-PHOSPHATE 4-DEOXY-4-FORMAMIDO-L-ARABINOSE TRANSFERASE-RELATED"/>
    <property type="match status" value="1"/>
</dbReference>
<keyword evidence="4 8" id="KW-0812">Transmembrane</keyword>
<evidence type="ECO:0000313" key="13">
    <source>
        <dbReference type="Proteomes" id="UP000001497"/>
    </source>
</evidence>
<dbReference type="eggNOG" id="COG0463">
    <property type="taxonomic scope" value="Bacteria"/>
</dbReference>
<proteinExistence type="predicted"/>
<protein>
    <submittedName>
        <fullName evidence="10">Glycosyl transferase family 2</fullName>
    </submittedName>
    <submittedName>
        <fullName evidence="11">Glycosyltransferase, group 2 family</fullName>
    </submittedName>
</protein>
<dbReference type="GO" id="GO:0009103">
    <property type="term" value="P:lipopolysaccharide biosynthetic process"/>
    <property type="evidence" value="ECO:0007669"/>
    <property type="project" value="UniProtKB-KW"/>
</dbReference>
<dbReference type="PATRIC" id="fig|59374.8.peg.2480"/>
<dbReference type="EMBL" id="CP002158">
    <property type="protein sequence ID" value="ADL25130.1"/>
    <property type="molecule type" value="Genomic_DNA"/>
</dbReference>
<dbReference type="InterPro" id="IPR050256">
    <property type="entry name" value="Glycosyltransferase_2"/>
</dbReference>
<dbReference type="OrthoDB" id="9807778at2"/>
<dbReference type="HOGENOM" id="CLU_033536_0_0_0"/>
<feature type="domain" description="Glycosyltransferase 2-like" evidence="9">
    <location>
        <begin position="4"/>
        <end position="167"/>
    </location>
</feature>
<evidence type="ECO:0000256" key="4">
    <source>
        <dbReference type="ARBA" id="ARBA00022692"/>
    </source>
</evidence>
<evidence type="ECO:0000256" key="8">
    <source>
        <dbReference type="SAM" id="Phobius"/>
    </source>
</evidence>
<evidence type="ECO:0000313" key="12">
    <source>
        <dbReference type="Proteomes" id="UP000000517"/>
    </source>
</evidence>
<evidence type="ECO:0000256" key="7">
    <source>
        <dbReference type="ARBA" id="ARBA00023136"/>
    </source>
</evidence>
<evidence type="ECO:0000256" key="6">
    <source>
        <dbReference type="ARBA" id="ARBA00022989"/>
    </source>
</evidence>
<evidence type="ECO:0000259" key="9">
    <source>
        <dbReference type="Pfam" id="PF00535"/>
    </source>
</evidence>
<evidence type="ECO:0000313" key="11">
    <source>
        <dbReference type="EMBL" id="ADL25130.1"/>
    </source>
</evidence>
<keyword evidence="2" id="KW-0328">Glycosyltransferase</keyword>
<keyword evidence="7 8" id="KW-0472">Membrane</keyword>
<keyword evidence="1" id="KW-1003">Cell membrane</keyword>
<evidence type="ECO:0000256" key="3">
    <source>
        <dbReference type="ARBA" id="ARBA00022679"/>
    </source>
</evidence>
<dbReference type="InterPro" id="IPR029044">
    <property type="entry name" value="Nucleotide-diphossugar_trans"/>
</dbReference>
<keyword evidence="6 8" id="KW-1133">Transmembrane helix</keyword>